<organism evidence="2 3">
    <name type="scientific">Tengunoibacter tsumagoiensis</name>
    <dbReference type="NCBI Taxonomy" id="2014871"/>
    <lineage>
        <taxon>Bacteria</taxon>
        <taxon>Bacillati</taxon>
        <taxon>Chloroflexota</taxon>
        <taxon>Ktedonobacteria</taxon>
        <taxon>Ktedonobacterales</taxon>
        <taxon>Dictyobacteraceae</taxon>
        <taxon>Tengunoibacter</taxon>
    </lineage>
</organism>
<evidence type="ECO:0000313" key="2">
    <source>
        <dbReference type="EMBL" id="GCE13874.1"/>
    </source>
</evidence>
<gene>
    <name evidence="2" type="ORF">KTT_37330</name>
</gene>
<keyword evidence="3" id="KW-1185">Reference proteome</keyword>
<accession>A0A402A3Z3</accession>
<sequence length="197" mass="20762">MNKLFHGASKLKVLVGMIVSGFIGAIVIAGLVVAWIAIPSALASHASVPDRRLAALTVNTVASTEVPSILPVGGVVINHQFLLKPPTALQMKSGLLTQYEAITAGRKYAETQPAGAAAILTSFTSINSIAPANVKNASRPIQDVIAWVVTFTTDNPQDVIQGGRSRSGQIQQSHVPKYFNVVIDANNGQFVIGFFTS</sequence>
<keyword evidence="1" id="KW-1133">Transmembrane helix</keyword>
<dbReference type="Proteomes" id="UP000287352">
    <property type="component" value="Unassembled WGS sequence"/>
</dbReference>
<feature type="transmembrane region" description="Helical" evidence="1">
    <location>
        <begin position="12"/>
        <end position="38"/>
    </location>
</feature>
<protein>
    <submittedName>
        <fullName evidence="2">Uncharacterized protein</fullName>
    </submittedName>
</protein>
<dbReference type="RefSeq" id="WP_126581367.1">
    <property type="nucleotide sequence ID" value="NZ_BIFR01000001.1"/>
</dbReference>
<dbReference type="AlphaFoldDB" id="A0A402A3Z3"/>
<reference evidence="3" key="1">
    <citation type="submission" date="2018-12" db="EMBL/GenBank/DDBJ databases">
        <title>Tengunoibacter tsumagoiensis gen. nov., sp. nov., Dictyobacter kobayashii sp. nov., D. alpinus sp. nov., and D. joshuensis sp. nov. and description of Dictyobacteraceae fam. nov. within the order Ktedonobacterales isolated from Tengu-no-mugimeshi.</title>
        <authorList>
            <person name="Wang C.M."/>
            <person name="Zheng Y."/>
            <person name="Sakai Y."/>
            <person name="Toyoda A."/>
            <person name="Minakuchi Y."/>
            <person name="Abe K."/>
            <person name="Yokota A."/>
            <person name="Yabe S."/>
        </authorList>
    </citation>
    <scope>NUCLEOTIDE SEQUENCE [LARGE SCALE GENOMIC DNA]</scope>
    <source>
        <strain evidence="3">Uno3</strain>
    </source>
</reference>
<evidence type="ECO:0000313" key="3">
    <source>
        <dbReference type="Proteomes" id="UP000287352"/>
    </source>
</evidence>
<keyword evidence="1" id="KW-0472">Membrane</keyword>
<comment type="caution">
    <text evidence="2">The sequence shown here is derived from an EMBL/GenBank/DDBJ whole genome shotgun (WGS) entry which is preliminary data.</text>
</comment>
<evidence type="ECO:0000256" key="1">
    <source>
        <dbReference type="SAM" id="Phobius"/>
    </source>
</evidence>
<name>A0A402A3Z3_9CHLR</name>
<dbReference type="EMBL" id="BIFR01000001">
    <property type="protein sequence ID" value="GCE13874.1"/>
    <property type="molecule type" value="Genomic_DNA"/>
</dbReference>
<proteinExistence type="predicted"/>
<keyword evidence="1" id="KW-0812">Transmembrane</keyword>